<gene>
    <name evidence="2" type="ORF">ARN_09180</name>
</gene>
<name>D2TXT3_9GAMM</name>
<proteinExistence type="predicted"/>
<keyword evidence="1" id="KW-1133">Transmembrane helix</keyword>
<keyword evidence="1" id="KW-0812">Transmembrane</keyword>
<accession>D2TXT3</accession>
<organism evidence="2">
    <name type="scientific">Arsenophonus nasoniae</name>
    <name type="common">son-killer infecting Nasonia vitripennis</name>
    <dbReference type="NCBI Taxonomy" id="638"/>
    <lineage>
        <taxon>Bacteria</taxon>
        <taxon>Pseudomonadati</taxon>
        <taxon>Pseudomonadota</taxon>
        <taxon>Gammaproteobacteria</taxon>
        <taxon>Enterobacterales</taxon>
        <taxon>Morganellaceae</taxon>
        <taxon>Arsenophonus</taxon>
    </lineage>
</organism>
<feature type="transmembrane region" description="Helical" evidence="1">
    <location>
        <begin position="6"/>
        <end position="29"/>
    </location>
</feature>
<dbReference type="EMBL" id="FN545174">
    <property type="protein sequence ID" value="CBA72208.1"/>
    <property type="molecule type" value="Genomic_DNA"/>
</dbReference>
<protein>
    <submittedName>
        <fullName evidence="2">Uncharacterized protein</fullName>
    </submittedName>
</protein>
<evidence type="ECO:0000256" key="1">
    <source>
        <dbReference type="SAM" id="Phobius"/>
    </source>
</evidence>
<sequence length="58" mass="6662">MLIVLVVIVIFGIYFCIGFSGVGYGGFWWCMGNLVLGGRCFNYYVFFLFMAKFLKLIN</sequence>
<evidence type="ECO:0000313" key="2">
    <source>
        <dbReference type="EMBL" id="CBA72208.1"/>
    </source>
</evidence>
<dbReference type="AlphaFoldDB" id="D2TXT3"/>
<keyword evidence="1" id="KW-0472">Membrane</keyword>
<reference evidence="2" key="1">
    <citation type="journal article" date="2010" name="Insect Mol. Biol.">
        <title>The draft genome sequence of Arsenophonus nasoniae, son-killer bacterium of Nasonia vitripennis, reveals genes associated with virulence and symbiosis.</title>
        <authorList>
            <person name="Wilkes T."/>
            <person name="Darby A.C."/>
            <person name="Choi J."/>
            <person name="Colborne J.K."/>
            <person name="Werren J.H."/>
            <person name="Hurst G.D.D."/>
        </authorList>
    </citation>
    <scope>NUCLEOTIDE SEQUENCE</scope>
</reference>